<dbReference type="RefSeq" id="WP_119423166.1">
    <property type="nucleotide sequence ID" value="NZ_QQXK01000001.1"/>
</dbReference>
<proteinExistence type="predicted"/>
<gene>
    <name evidence="2" type="ORF">DWB68_00450</name>
</gene>
<accession>A0A399JHM1</accession>
<dbReference type="AlphaFoldDB" id="A0A399JHM1"/>
<keyword evidence="3" id="KW-1185">Reference proteome</keyword>
<sequence>MDFLDVVGQLFRWIGRGLLALSDWVIPDFFTGRDKRPAPDGTPPSKRAMRHARREFAKKAEREAGKRPFAEYPVAWEPCPRCGHLWVDHYVGDDVEGPTTCSDCVKDDVDIDCPARPLPR</sequence>
<protein>
    <submittedName>
        <fullName evidence="2">Uncharacterized protein</fullName>
    </submittedName>
</protein>
<comment type="caution">
    <text evidence="2">The sequence shown here is derived from an EMBL/GenBank/DDBJ whole genome shotgun (WGS) entry which is preliminary data.</text>
</comment>
<feature type="region of interest" description="Disordered" evidence="1">
    <location>
        <begin position="30"/>
        <end position="62"/>
    </location>
</feature>
<evidence type="ECO:0000256" key="1">
    <source>
        <dbReference type="SAM" id="MobiDB-lite"/>
    </source>
</evidence>
<evidence type="ECO:0000313" key="2">
    <source>
        <dbReference type="EMBL" id="RII43739.1"/>
    </source>
</evidence>
<reference evidence="2 3" key="1">
    <citation type="submission" date="2018-07" db="EMBL/GenBank/DDBJ databases">
        <title>Arthrobacter sp. nov., isolated from raw cow's milk with high bacterial count.</title>
        <authorList>
            <person name="Hahne J."/>
            <person name="Isele D."/>
            <person name="Lipski A."/>
        </authorList>
    </citation>
    <scope>NUCLEOTIDE SEQUENCE [LARGE SCALE GENOMIC DNA]</scope>
    <source>
        <strain evidence="2 3">JZ R-35</strain>
    </source>
</reference>
<dbReference type="Proteomes" id="UP000265419">
    <property type="component" value="Unassembled WGS sequence"/>
</dbReference>
<evidence type="ECO:0000313" key="3">
    <source>
        <dbReference type="Proteomes" id="UP000265419"/>
    </source>
</evidence>
<name>A0A399JHM1_9MICC</name>
<organism evidence="2 3">
    <name type="scientific">Galactobacter valiniphilus</name>
    <dbReference type="NCBI Taxonomy" id="2676122"/>
    <lineage>
        <taxon>Bacteria</taxon>
        <taxon>Bacillati</taxon>
        <taxon>Actinomycetota</taxon>
        <taxon>Actinomycetes</taxon>
        <taxon>Micrococcales</taxon>
        <taxon>Micrococcaceae</taxon>
        <taxon>Galactobacter</taxon>
    </lineage>
</organism>
<dbReference type="EMBL" id="QQXK01000001">
    <property type="protein sequence ID" value="RII43739.1"/>
    <property type="molecule type" value="Genomic_DNA"/>
</dbReference>